<dbReference type="Pfam" id="PF13374">
    <property type="entry name" value="TPR_10"/>
    <property type="match status" value="1"/>
</dbReference>
<dbReference type="PANTHER" id="PTHR10039">
    <property type="entry name" value="AMELOGENIN"/>
    <property type="match status" value="1"/>
</dbReference>
<comment type="caution">
    <text evidence="5">The sequence shown here is derived from an EMBL/GenBank/DDBJ whole genome shotgun (WGS) entry which is preliminary data.</text>
</comment>
<sequence>MPKLGHGSGYGLFPQTRKDAARQSQSHSNPPPATIPNDPMTLACTRYAALLTPKELASYQHATAEDLELEVRRLETHRLKSSKSFRIGKSIQPLVEFLKRHSEAVDTMVQANPYPAALVWGSFKVLLTVASHHIHYFDKLVGMLRNIGDTLDIYREYEVVLKTSTKVQDRLQSVYFDILSFLHKAKKVFQKRGSLILARTLWKTFESDFGNIIDNLKRNQRLLDESINITQIMHVQKIVAGVEGIETKIEEIKREQINQQNRPSNVQYNVLEVNMGPGGSMPTMQGATLEQRRQIMNWISNHDPQADFARESRRRVKASGQWLLNTNTFQSWQYSPDERILRIVGSPGSGKTVLSTTIVEYLQKQHPKIIDLSGLRSSCTAYFYCSKSEQNQDHLSILAGLIKQIVSQLDAVPTSVADCYTQSCKAGRSTLSIADNPEALLKSIASIFGKLHLVIDGLDEVSNPAESIKTLVELTDALPNVHTILLSRDIQEIHLKFPPPRNPPIIKLEVDNTSPDVNRYIREQLDLLDFDDIPTDVYDKLCLGANGMFLWATLMMKSLSEAEDLDDAMSIVSSMPRGLDEFYTHAMVRLLRQNSVKLQNLARRVVMLMCAASRPLKWEELESMLNTTDVDTDPEGGPMKRSYKTTILKACSPLIENITLPTGGDIFKFAHLSVREFFLSAIKQRYEIVNTGFPFEEVEAHTEVAGICLNYLLRSDKNKAIDNGKGLLEYASTFWGFHIIRATYSDPLAGKMHRYLSVQSRRQDWIAGQLFRESSGFPLQHLIKMQKQLHAWDIGQNTTAGDKLERLDWIQDVGRVLVDIDTATNVNSKDLAAGNSQITYFEKLMVIRDLSREYTIRQRLDEGEKWMTEALHRKQQERGKKDISTVWLLNSLGIIYDQQHKVQLSAETHERALAIQEAQLGRDHLETVWTINELGRVYRHLGRYDDAVKMHLRAFEALKKILPANDLQLAWTLNTLARAYRKQGDRSKALECHEKAMDIQKISLGDEHPHVLWAMADVGRCYRDEGNLKESVARHRICLEGRKKVLGLDHPDTLWAMNDLGLVLSEFGRREEARGLHEQALEGQTRLLGEGHPHTVWSKKQIESLS</sequence>
<dbReference type="InterPro" id="IPR027417">
    <property type="entry name" value="P-loop_NTPase"/>
</dbReference>
<dbReference type="Pfam" id="PF22939">
    <property type="entry name" value="WHD_GPIID"/>
    <property type="match status" value="1"/>
</dbReference>
<evidence type="ECO:0000313" key="6">
    <source>
        <dbReference type="Proteomes" id="UP001365542"/>
    </source>
</evidence>
<dbReference type="SMART" id="SM00028">
    <property type="entry name" value="TPR"/>
    <property type="match status" value="3"/>
</dbReference>
<accession>A0AAV9X9Y1</accession>
<evidence type="ECO:0000313" key="5">
    <source>
        <dbReference type="EMBL" id="KAK6538895.1"/>
    </source>
</evidence>
<dbReference type="InterPro" id="IPR054471">
    <property type="entry name" value="GPIID_WHD"/>
</dbReference>
<dbReference type="SUPFAM" id="SSF48452">
    <property type="entry name" value="TPR-like"/>
    <property type="match status" value="1"/>
</dbReference>
<dbReference type="Pfam" id="PF13424">
    <property type="entry name" value="TPR_12"/>
    <property type="match status" value="2"/>
</dbReference>
<dbReference type="Pfam" id="PF24809">
    <property type="entry name" value="DUF7708"/>
    <property type="match status" value="1"/>
</dbReference>
<dbReference type="AlphaFoldDB" id="A0AAV9X9Y1"/>
<feature type="compositionally biased region" description="Gly residues" evidence="3">
    <location>
        <begin position="1"/>
        <end position="10"/>
    </location>
</feature>
<dbReference type="PROSITE" id="PS50005">
    <property type="entry name" value="TPR"/>
    <property type="match status" value="1"/>
</dbReference>
<dbReference type="SUPFAM" id="SSF52540">
    <property type="entry name" value="P-loop containing nucleoside triphosphate hydrolases"/>
    <property type="match status" value="1"/>
</dbReference>
<dbReference type="PROSITE" id="PS50837">
    <property type="entry name" value="NACHT"/>
    <property type="match status" value="1"/>
</dbReference>
<protein>
    <recommendedName>
        <fullName evidence="4">NACHT domain-containing protein</fullName>
    </recommendedName>
</protein>
<evidence type="ECO:0000256" key="1">
    <source>
        <dbReference type="ARBA" id="ARBA00022737"/>
    </source>
</evidence>
<feature type="domain" description="NACHT" evidence="4">
    <location>
        <begin position="339"/>
        <end position="488"/>
    </location>
</feature>
<keyword evidence="2" id="KW-0802">TPR repeat</keyword>
<dbReference type="InterPro" id="IPR056125">
    <property type="entry name" value="DUF7708"/>
</dbReference>
<keyword evidence="6" id="KW-1185">Reference proteome</keyword>
<evidence type="ECO:0000259" key="4">
    <source>
        <dbReference type="PROSITE" id="PS50837"/>
    </source>
</evidence>
<dbReference type="PANTHER" id="PTHR10039:SF14">
    <property type="entry name" value="NACHT DOMAIN-CONTAINING PROTEIN"/>
    <property type="match status" value="1"/>
</dbReference>
<name>A0AAV9X9Y1_9PEZI</name>
<dbReference type="Pfam" id="PF24883">
    <property type="entry name" value="NPHP3_N"/>
    <property type="match status" value="1"/>
</dbReference>
<keyword evidence="1" id="KW-0677">Repeat</keyword>
<gene>
    <name evidence="5" type="ORF">TWF694_010452</name>
</gene>
<proteinExistence type="predicted"/>
<dbReference type="InterPro" id="IPR019734">
    <property type="entry name" value="TPR_rpt"/>
</dbReference>
<dbReference type="InterPro" id="IPR056884">
    <property type="entry name" value="NPHP3-like_N"/>
</dbReference>
<feature type="repeat" description="TPR" evidence="2">
    <location>
        <begin position="970"/>
        <end position="1003"/>
    </location>
</feature>
<dbReference type="InterPro" id="IPR007111">
    <property type="entry name" value="NACHT_NTPase"/>
</dbReference>
<evidence type="ECO:0000256" key="3">
    <source>
        <dbReference type="SAM" id="MobiDB-lite"/>
    </source>
</evidence>
<dbReference type="Gene3D" id="3.40.50.300">
    <property type="entry name" value="P-loop containing nucleotide triphosphate hydrolases"/>
    <property type="match status" value="1"/>
</dbReference>
<dbReference type="EMBL" id="JAVHJO010000007">
    <property type="protein sequence ID" value="KAK6538895.1"/>
    <property type="molecule type" value="Genomic_DNA"/>
</dbReference>
<evidence type="ECO:0000256" key="2">
    <source>
        <dbReference type="PROSITE-ProRule" id="PRU00339"/>
    </source>
</evidence>
<dbReference type="Proteomes" id="UP001365542">
    <property type="component" value="Unassembled WGS sequence"/>
</dbReference>
<feature type="region of interest" description="Disordered" evidence="3">
    <location>
        <begin position="1"/>
        <end position="38"/>
    </location>
</feature>
<organism evidence="5 6">
    <name type="scientific">Orbilia ellipsospora</name>
    <dbReference type="NCBI Taxonomy" id="2528407"/>
    <lineage>
        <taxon>Eukaryota</taxon>
        <taxon>Fungi</taxon>
        <taxon>Dikarya</taxon>
        <taxon>Ascomycota</taxon>
        <taxon>Pezizomycotina</taxon>
        <taxon>Orbiliomycetes</taxon>
        <taxon>Orbiliales</taxon>
        <taxon>Orbiliaceae</taxon>
        <taxon>Orbilia</taxon>
    </lineage>
</organism>
<reference evidence="5 6" key="1">
    <citation type="submission" date="2019-10" db="EMBL/GenBank/DDBJ databases">
        <authorList>
            <person name="Palmer J.M."/>
        </authorList>
    </citation>
    <scope>NUCLEOTIDE SEQUENCE [LARGE SCALE GENOMIC DNA]</scope>
    <source>
        <strain evidence="5 6">TWF694</strain>
    </source>
</reference>
<dbReference type="InterPro" id="IPR011990">
    <property type="entry name" value="TPR-like_helical_dom_sf"/>
</dbReference>
<dbReference type="Gene3D" id="1.25.40.10">
    <property type="entry name" value="Tetratricopeptide repeat domain"/>
    <property type="match status" value="2"/>
</dbReference>